<feature type="domain" description="PseI/NeuA/B-like" evidence="1">
    <location>
        <begin position="28"/>
        <end position="132"/>
    </location>
</feature>
<dbReference type="GO" id="GO:0016051">
    <property type="term" value="P:carbohydrate biosynthetic process"/>
    <property type="evidence" value="ECO:0007669"/>
    <property type="project" value="InterPro"/>
</dbReference>
<evidence type="ECO:0000313" key="2">
    <source>
        <dbReference type="EMBL" id="KKM84793.1"/>
    </source>
</evidence>
<dbReference type="SUPFAM" id="SSF51569">
    <property type="entry name" value="Aldolase"/>
    <property type="match status" value="1"/>
</dbReference>
<dbReference type="Pfam" id="PF03102">
    <property type="entry name" value="NeuB"/>
    <property type="match status" value="1"/>
</dbReference>
<dbReference type="InterPro" id="IPR013785">
    <property type="entry name" value="Aldolase_TIM"/>
</dbReference>
<dbReference type="Gene3D" id="3.20.20.70">
    <property type="entry name" value="Aldolase class I"/>
    <property type="match status" value="1"/>
</dbReference>
<name>A0A0F9KSY0_9ZZZZ</name>
<dbReference type="AlphaFoldDB" id="A0A0F9KSY0"/>
<sequence length="135" mass="14943">MPLQPDKCYVIGDIGSNHMGNKGAAINMIANLAAAGADAAKFQLFRLDDIAHDPSLEDSRTVLPVEWIDVLANTCHDHRIDFMCTPFAPWAVEVLNPYVETWKIASFEQHRDDLWDAVKLTGKPVISSLGRTRPG</sequence>
<dbReference type="PANTHER" id="PTHR42966">
    <property type="entry name" value="N-ACETYLNEURAMINATE SYNTHASE"/>
    <property type="match status" value="1"/>
</dbReference>
<dbReference type="InterPro" id="IPR013132">
    <property type="entry name" value="PseI/NeuA/B-like_N"/>
</dbReference>
<reference evidence="2" key="1">
    <citation type="journal article" date="2015" name="Nature">
        <title>Complex archaea that bridge the gap between prokaryotes and eukaryotes.</title>
        <authorList>
            <person name="Spang A."/>
            <person name="Saw J.H."/>
            <person name="Jorgensen S.L."/>
            <person name="Zaremba-Niedzwiedzka K."/>
            <person name="Martijn J."/>
            <person name="Lind A.E."/>
            <person name="van Eijk R."/>
            <person name="Schleper C."/>
            <person name="Guy L."/>
            <person name="Ettema T.J."/>
        </authorList>
    </citation>
    <scope>NUCLEOTIDE SEQUENCE</scope>
</reference>
<dbReference type="InterPro" id="IPR051690">
    <property type="entry name" value="PseI-like"/>
</dbReference>
<proteinExistence type="predicted"/>
<dbReference type="EMBL" id="LAZR01007512">
    <property type="protein sequence ID" value="KKM84793.1"/>
    <property type="molecule type" value="Genomic_DNA"/>
</dbReference>
<organism evidence="2">
    <name type="scientific">marine sediment metagenome</name>
    <dbReference type="NCBI Taxonomy" id="412755"/>
    <lineage>
        <taxon>unclassified sequences</taxon>
        <taxon>metagenomes</taxon>
        <taxon>ecological metagenomes</taxon>
    </lineage>
</organism>
<dbReference type="PANTHER" id="PTHR42966:SF1">
    <property type="entry name" value="SIALIC ACID SYNTHASE"/>
    <property type="match status" value="1"/>
</dbReference>
<gene>
    <name evidence="2" type="ORF">LCGC14_1295660</name>
</gene>
<accession>A0A0F9KSY0</accession>
<dbReference type="GO" id="GO:0047444">
    <property type="term" value="F:N-acylneuraminate-9-phosphate synthase activity"/>
    <property type="evidence" value="ECO:0007669"/>
    <property type="project" value="TreeGrafter"/>
</dbReference>
<comment type="caution">
    <text evidence="2">The sequence shown here is derived from an EMBL/GenBank/DDBJ whole genome shotgun (WGS) entry which is preliminary data.</text>
</comment>
<feature type="non-terminal residue" evidence="2">
    <location>
        <position position="135"/>
    </location>
</feature>
<evidence type="ECO:0000259" key="1">
    <source>
        <dbReference type="Pfam" id="PF03102"/>
    </source>
</evidence>
<protein>
    <recommendedName>
        <fullName evidence="1">PseI/NeuA/B-like domain-containing protein</fullName>
    </recommendedName>
</protein>